<dbReference type="EMBL" id="JABCUS010000001">
    <property type="protein sequence ID" value="NMX02454.1"/>
    <property type="molecule type" value="Genomic_DNA"/>
</dbReference>
<feature type="transmembrane region" description="Helical" evidence="2">
    <location>
        <begin position="225"/>
        <end position="243"/>
    </location>
</feature>
<dbReference type="Proteomes" id="UP000575397">
    <property type="component" value="Unassembled WGS sequence"/>
</dbReference>
<evidence type="ECO:0000256" key="1">
    <source>
        <dbReference type="SAM" id="MobiDB-lite"/>
    </source>
</evidence>
<evidence type="ECO:0000256" key="2">
    <source>
        <dbReference type="SAM" id="Phobius"/>
    </source>
</evidence>
<comment type="caution">
    <text evidence="3">The sequence shown here is derived from an EMBL/GenBank/DDBJ whole genome shotgun (WGS) entry which is preliminary data.</text>
</comment>
<proteinExistence type="predicted"/>
<feature type="region of interest" description="Disordered" evidence="1">
    <location>
        <begin position="172"/>
        <end position="201"/>
    </location>
</feature>
<dbReference type="RefSeq" id="WP_169762049.1">
    <property type="nucleotide sequence ID" value="NZ_JABCUQ010000021.1"/>
</dbReference>
<evidence type="ECO:0000313" key="4">
    <source>
        <dbReference type="Proteomes" id="UP000575397"/>
    </source>
</evidence>
<feature type="transmembrane region" description="Helical" evidence="2">
    <location>
        <begin position="48"/>
        <end position="81"/>
    </location>
</feature>
<feature type="transmembrane region" description="Helical" evidence="2">
    <location>
        <begin position="135"/>
        <end position="155"/>
    </location>
</feature>
<evidence type="ECO:0000313" key="3">
    <source>
        <dbReference type="EMBL" id="NMX02454.1"/>
    </source>
</evidence>
<keyword evidence="2" id="KW-0812">Transmembrane</keyword>
<organism evidence="3 4">
    <name type="scientific">Mobiluncus mulieris</name>
    <dbReference type="NCBI Taxonomy" id="2052"/>
    <lineage>
        <taxon>Bacteria</taxon>
        <taxon>Bacillati</taxon>
        <taxon>Actinomycetota</taxon>
        <taxon>Actinomycetes</taxon>
        <taxon>Actinomycetales</taxon>
        <taxon>Actinomycetaceae</taxon>
        <taxon>Mobiluncus</taxon>
    </lineage>
</organism>
<accession>A0A7Y0URZ4</accession>
<gene>
    <name evidence="3" type="ORF">HHJ77_00520</name>
</gene>
<feature type="transmembrane region" description="Helical" evidence="2">
    <location>
        <begin position="249"/>
        <end position="268"/>
    </location>
</feature>
<feature type="compositionally biased region" description="Low complexity" evidence="1">
    <location>
        <begin position="183"/>
        <end position="194"/>
    </location>
</feature>
<sequence length="295" mass="32279">MPVGRDGAGTADSPDQVWGDDITVESHFDGVTASGGLFSPDSRLYQALSWVVSLFAANLLAAVGFAVVLPGGLSWLLLFSLGACLVRDGDFTWRGLWEIIRANWLVASGLWLADLLFTSLVLWESFVLAHLGIPGLRIAWGALLCLAVFLVIIVNQWMWAMLAMRGGNPLAPHEPRAESNGAPPQRTPQRTPQRNQRHSQQLGRRELWTYLRAALLLSLRHLPRSLVGVLMTVAPIIIVWLQPDSLWQVLAWETLFGTAFGVYLVVLAQYRPLVAFFRAAGSFNTDAPGGDSAGL</sequence>
<name>A0A7Y0URZ4_9ACTO</name>
<keyword evidence="2" id="KW-0472">Membrane</keyword>
<keyword evidence="2" id="KW-1133">Transmembrane helix</keyword>
<reference evidence="3 4" key="1">
    <citation type="submission" date="2020-04" db="EMBL/GenBank/DDBJ databases">
        <title>Antimicrobial susceptibility and clonality of vaginal-derived multi-drug resistant Mobiluncus isolates in China.</title>
        <authorList>
            <person name="Zhang X."/>
        </authorList>
    </citation>
    <scope>NUCLEOTIDE SEQUENCE [LARGE SCALE GENOMIC DNA]</scope>
    <source>
        <strain evidence="3 4">12</strain>
    </source>
</reference>
<protein>
    <submittedName>
        <fullName evidence="3">Uncharacterized protein</fullName>
    </submittedName>
</protein>
<dbReference type="AlphaFoldDB" id="A0A7Y0URZ4"/>
<feature type="transmembrane region" description="Helical" evidence="2">
    <location>
        <begin position="102"/>
        <end position="123"/>
    </location>
</feature>